<dbReference type="PANTHER" id="PTHR31710:SF38">
    <property type="entry name" value="GB|AAF16529.1-RELATED"/>
    <property type="match status" value="1"/>
</dbReference>
<reference evidence="2" key="1">
    <citation type="submission" date="2019-12" db="EMBL/GenBank/DDBJ databases">
        <title>Genome sequencing and annotation of Brassica cretica.</title>
        <authorList>
            <person name="Studholme D.J."/>
            <person name="Sarris P.F."/>
        </authorList>
    </citation>
    <scope>NUCLEOTIDE SEQUENCE</scope>
    <source>
        <strain evidence="2">PFS-001/15</strain>
        <tissue evidence="2">Leaf</tissue>
    </source>
</reference>
<gene>
    <name evidence="2" type="ORF">F2Q68_00045333</name>
</gene>
<feature type="chain" id="PRO_5035791118" description="Plant thionin family protein" evidence="1">
    <location>
        <begin position="26"/>
        <end position="94"/>
    </location>
</feature>
<dbReference type="AlphaFoldDB" id="A0A8S9LSF2"/>
<evidence type="ECO:0000313" key="2">
    <source>
        <dbReference type="EMBL" id="KAF2608781.1"/>
    </source>
</evidence>
<organism evidence="2 3">
    <name type="scientific">Brassica cretica</name>
    <name type="common">Mustard</name>
    <dbReference type="NCBI Taxonomy" id="69181"/>
    <lineage>
        <taxon>Eukaryota</taxon>
        <taxon>Viridiplantae</taxon>
        <taxon>Streptophyta</taxon>
        <taxon>Embryophyta</taxon>
        <taxon>Tracheophyta</taxon>
        <taxon>Spermatophyta</taxon>
        <taxon>Magnoliopsida</taxon>
        <taxon>eudicotyledons</taxon>
        <taxon>Gunneridae</taxon>
        <taxon>Pentapetalae</taxon>
        <taxon>rosids</taxon>
        <taxon>malvids</taxon>
        <taxon>Brassicales</taxon>
        <taxon>Brassicaceae</taxon>
        <taxon>Brassiceae</taxon>
        <taxon>Brassica</taxon>
    </lineage>
</organism>
<accession>A0A8S9LSF2</accession>
<evidence type="ECO:0000313" key="3">
    <source>
        <dbReference type="Proteomes" id="UP000712281"/>
    </source>
</evidence>
<evidence type="ECO:0000256" key="1">
    <source>
        <dbReference type="SAM" id="SignalP"/>
    </source>
</evidence>
<evidence type="ECO:0008006" key="4">
    <source>
        <dbReference type="Google" id="ProtNLM"/>
    </source>
</evidence>
<name>A0A8S9LSF2_BRACR</name>
<dbReference type="PANTHER" id="PTHR31710">
    <property type="entry name" value="GB|AAF16529.1-RELATED"/>
    <property type="match status" value="1"/>
</dbReference>
<feature type="signal peptide" evidence="1">
    <location>
        <begin position="1"/>
        <end position="25"/>
    </location>
</feature>
<dbReference type="OrthoDB" id="1032555at2759"/>
<sequence length="94" mass="10518">MTTQTCKKSFIIFMIVAICTVMFSAQSCVSTNGEKCIKHCISIHCMKVAKKADMTICEEACKMFCNKHVTSHEEYAVPVTDGGFICTYIWNCLS</sequence>
<dbReference type="PROSITE" id="PS51257">
    <property type="entry name" value="PROKAR_LIPOPROTEIN"/>
    <property type="match status" value="1"/>
</dbReference>
<dbReference type="EMBL" id="QGKW02000276">
    <property type="protein sequence ID" value="KAF2608781.1"/>
    <property type="molecule type" value="Genomic_DNA"/>
</dbReference>
<dbReference type="Proteomes" id="UP000712281">
    <property type="component" value="Unassembled WGS sequence"/>
</dbReference>
<protein>
    <recommendedName>
        <fullName evidence="4">Plant thionin family protein</fullName>
    </recommendedName>
</protein>
<comment type="caution">
    <text evidence="2">The sequence shown here is derived from an EMBL/GenBank/DDBJ whole genome shotgun (WGS) entry which is preliminary data.</text>
</comment>
<proteinExistence type="predicted"/>
<keyword evidence="1" id="KW-0732">Signal</keyword>